<dbReference type="Proteomes" id="UP001303587">
    <property type="component" value="Chromosome"/>
</dbReference>
<dbReference type="InterPro" id="IPR047525">
    <property type="entry name" value="TfoX-like"/>
</dbReference>
<evidence type="ECO:0000313" key="2">
    <source>
        <dbReference type="EMBL" id="WNY26229.1"/>
    </source>
</evidence>
<dbReference type="GeneID" id="89230897"/>
<name>A0AA96V436_9EURY</name>
<evidence type="ECO:0000259" key="1">
    <source>
        <dbReference type="Pfam" id="PF04994"/>
    </source>
</evidence>
<sequence length="85" mass="9547">MSQSDLEKLPNIGKVVAEKLVDAGINTPEELRKTGAKNAFLKLRLRDPTACLSMLYGLEGAVEGIRWHSLSDEKKKQLKEFYQSL</sequence>
<organism evidence="2 3">
    <name type="scientific">Methanolapillus millepedarum</name>
    <dbReference type="NCBI Taxonomy" id="3028296"/>
    <lineage>
        <taxon>Archaea</taxon>
        <taxon>Methanobacteriati</taxon>
        <taxon>Methanobacteriota</taxon>
        <taxon>Stenosarchaea group</taxon>
        <taxon>Methanomicrobia</taxon>
        <taxon>Methanosarcinales</taxon>
        <taxon>Methanosarcinaceae</taxon>
        <taxon>Methanolapillus</taxon>
    </lineage>
</organism>
<dbReference type="RefSeq" id="WP_338102556.1">
    <property type="nucleotide sequence ID" value="NZ_CP131060.1"/>
</dbReference>
<dbReference type="PANTHER" id="PTHR36121">
    <property type="entry name" value="PROTEIN SXY"/>
    <property type="match status" value="1"/>
</dbReference>
<proteinExistence type="predicted"/>
<accession>A0AA96V436</accession>
<gene>
    <name evidence="2" type="ORF">MsAc7_18040</name>
</gene>
<protein>
    <recommendedName>
        <fullName evidence="1">TfoX C-terminal domain-containing protein</fullName>
    </recommendedName>
</protein>
<reference evidence="2 3" key="1">
    <citation type="submission" date="2023-07" db="EMBL/GenBank/DDBJ databases">
        <title>Closed genoem sequence of Methanosarcinaceae archaeon Ac7.</title>
        <authorList>
            <person name="Poehlein A."/>
            <person name="Protasov E."/>
            <person name="Platt K."/>
            <person name="Reeh H."/>
            <person name="Daniel R."/>
            <person name="Brune A."/>
        </authorList>
    </citation>
    <scope>NUCLEOTIDE SEQUENCE [LARGE SCALE GENOMIC DNA]</scope>
    <source>
        <strain evidence="2 3">Ac7</strain>
    </source>
</reference>
<evidence type="ECO:0000313" key="3">
    <source>
        <dbReference type="Proteomes" id="UP001303587"/>
    </source>
</evidence>
<dbReference type="EMBL" id="CP131060">
    <property type="protein sequence ID" value="WNY26229.1"/>
    <property type="molecule type" value="Genomic_DNA"/>
</dbReference>
<dbReference type="Gene3D" id="1.10.150.20">
    <property type="entry name" value="5' to 3' exonuclease, C-terminal subdomain"/>
    <property type="match status" value="1"/>
</dbReference>
<keyword evidence="3" id="KW-1185">Reference proteome</keyword>
<dbReference type="PANTHER" id="PTHR36121:SF1">
    <property type="entry name" value="PROTEIN SXY"/>
    <property type="match status" value="1"/>
</dbReference>
<feature type="domain" description="TfoX C-terminal" evidence="1">
    <location>
        <begin position="3"/>
        <end position="81"/>
    </location>
</feature>
<dbReference type="AlphaFoldDB" id="A0AA96V436"/>
<dbReference type="InterPro" id="IPR007077">
    <property type="entry name" value="TfoX_C"/>
</dbReference>
<dbReference type="Pfam" id="PF04994">
    <property type="entry name" value="TfoX_C"/>
    <property type="match status" value="1"/>
</dbReference>